<dbReference type="PANTHER" id="PTHR34148">
    <property type="entry name" value="ADENOSYLCOBINAMIDE-GDP RIBAZOLETRANSFERASE"/>
    <property type="match status" value="1"/>
</dbReference>
<dbReference type="GeneID" id="79950357"/>
<evidence type="ECO:0000256" key="18">
    <source>
        <dbReference type="ARBA" id="ARBA00049504"/>
    </source>
</evidence>
<gene>
    <name evidence="19 20" type="primary">cobS</name>
    <name evidence="20" type="ORF">L1994_08125</name>
</gene>
<reference evidence="20" key="1">
    <citation type="submission" date="2022-01" db="EMBL/GenBank/DDBJ databases">
        <title>Complete genome of Methanomicrobium antiquum DSM 21220.</title>
        <authorList>
            <person name="Chen S.-C."/>
            <person name="You Y.-T."/>
            <person name="Zhou Y.-Z."/>
            <person name="Lai M.-C."/>
        </authorList>
    </citation>
    <scope>NUCLEOTIDE SEQUENCE</scope>
    <source>
        <strain evidence="20">DSM 21220</strain>
    </source>
</reference>
<dbReference type="HAMAP" id="MF_00719">
    <property type="entry name" value="CobS"/>
    <property type="match status" value="1"/>
</dbReference>
<evidence type="ECO:0000256" key="1">
    <source>
        <dbReference type="ARBA" id="ARBA00001946"/>
    </source>
</evidence>
<dbReference type="Proteomes" id="UP001218895">
    <property type="component" value="Chromosome"/>
</dbReference>
<dbReference type="PANTHER" id="PTHR34148:SF1">
    <property type="entry name" value="ADENOSYLCOBINAMIDE-GDP RIBAZOLETRANSFERASE"/>
    <property type="match status" value="1"/>
</dbReference>
<evidence type="ECO:0000256" key="14">
    <source>
        <dbReference type="ARBA" id="ARBA00025228"/>
    </source>
</evidence>
<feature type="transmembrane region" description="Helical" evidence="19">
    <location>
        <begin position="104"/>
        <end position="123"/>
    </location>
</feature>
<evidence type="ECO:0000256" key="2">
    <source>
        <dbReference type="ARBA" id="ARBA00004651"/>
    </source>
</evidence>
<evidence type="ECO:0000256" key="7">
    <source>
        <dbReference type="ARBA" id="ARBA00022475"/>
    </source>
</evidence>
<evidence type="ECO:0000256" key="19">
    <source>
        <dbReference type="HAMAP-Rule" id="MF_00719"/>
    </source>
</evidence>
<feature type="transmembrane region" description="Helical" evidence="19">
    <location>
        <begin position="170"/>
        <end position="187"/>
    </location>
</feature>
<evidence type="ECO:0000256" key="3">
    <source>
        <dbReference type="ARBA" id="ARBA00004663"/>
    </source>
</evidence>
<organism evidence="20 21">
    <name type="scientific">Methanomicrobium antiquum</name>
    <dbReference type="NCBI Taxonomy" id="487686"/>
    <lineage>
        <taxon>Archaea</taxon>
        <taxon>Methanobacteriati</taxon>
        <taxon>Methanobacteriota</taxon>
        <taxon>Stenosarchaea group</taxon>
        <taxon>Methanomicrobia</taxon>
        <taxon>Methanomicrobiales</taxon>
        <taxon>Methanomicrobiaceae</taxon>
        <taxon>Methanomicrobium</taxon>
    </lineage>
</organism>
<evidence type="ECO:0000256" key="15">
    <source>
        <dbReference type="ARBA" id="ARBA00032605"/>
    </source>
</evidence>
<dbReference type="GO" id="GO:0051073">
    <property type="term" value="F:adenosylcobinamide-GDP ribazoletransferase activity"/>
    <property type="evidence" value="ECO:0007669"/>
    <property type="project" value="UniProtKB-UniRule"/>
</dbReference>
<keyword evidence="13 19" id="KW-0472">Membrane</keyword>
<comment type="subcellular location">
    <subcellularLocation>
        <location evidence="2 19">Cell membrane</location>
        <topology evidence="2 19">Multi-pass membrane protein</topology>
    </subcellularLocation>
</comment>
<feature type="transmembrane region" description="Helical" evidence="19">
    <location>
        <begin position="193"/>
        <end position="209"/>
    </location>
</feature>
<comment type="cofactor">
    <cofactor evidence="1 19">
        <name>Mg(2+)</name>
        <dbReference type="ChEBI" id="CHEBI:18420"/>
    </cofactor>
</comment>
<keyword evidence="12 19" id="KW-1133">Transmembrane helix</keyword>
<sequence>MKGFFRSLAAIFQFFTIMPLGRNIEFDEYTRRFYLIPLVGYFVGCLCAFASMLFPTPELSAAACVAVFMVIYGFNHFDGLLDLGDGLMAHGSREKRIKALTDQNIGAGGVAAGILVILLTYSGLLSVSYIPAAIIAAEVTAKYSQVLFLTFGKPIREGIFSYTHSYAKKWFPFASLVICLPILLLPITPAGFAAIAVALIISFSGLFILSNRLFGGINGDVTGASNEITRLFVIIALAVVC</sequence>
<dbReference type="NCBIfam" id="TIGR00317">
    <property type="entry name" value="cobS"/>
    <property type="match status" value="1"/>
</dbReference>
<dbReference type="EMBL" id="CP091092">
    <property type="protein sequence ID" value="WFN36110.1"/>
    <property type="molecule type" value="Genomic_DNA"/>
</dbReference>
<evidence type="ECO:0000256" key="17">
    <source>
        <dbReference type="ARBA" id="ARBA00048623"/>
    </source>
</evidence>
<feature type="transmembrane region" description="Helical" evidence="19">
    <location>
        <begin position="6"/>
        <end position="21"/>
    </location>
</feature>
<comment type="pathway">
    <text evidence="3 19">Cofactor biosynthesis; adenosylcobalamin biosynthesis; adenosylcobalamin from cob(II)yrinate a,c-diamide: step 7/7.</text>
</comment>
<protein>
    <recommendedName>
        <fullName evidence="6 19">Adenosylcobinamide-GDP ribazoletransferase</fullName>
        <ecNumber evidence="5 19">2.7.8.26</ecNumber>
    </recommendedName>
    <alternativeName>
        <fullName evidence="16 19">Cobalamin synthase</fullName>
    </alternativeName>
    <alternativeName>
        <fullName evidence="15 19">Cobalamin-5'-phosphate synthase</fullName>
    </alternativeName>
</protein>
<dbReference type="GO" id="GO:0009236">
    <property type="term" value="P:cobalamin biosynthetic process"/>
    <property type="evidence" value="ECO:0007669"/>
    <property type="project" value="UniProtKB-UniRule"/>
</dbReference>
<evidence type="ECO:0000256" key="16">
    <source>
        <dbReference type="ARBA" id="ARBA00032853"/>
    </source>
</evidence>
<evidence type="ECO:0000256" key="4">
    <source>
        <dbReference type="ARBA" id="ARBA00010561"/>
    </source>
</evidence>
<evidence type="ECO:0000256" key="9">
    <source>
        <dbReference type="ARBA" id="ARBA00022679"/>
    </source>
</evidence>
<keyword evidence="21" id="KW-1185">Reference proteome</keyword>
<feature type="transmembrane region" description="Helical" evidence="19">
    <location>
        <begin position="60"/>
        <end position="83"/>
    </location>
</feature>
<evidence type="ECO:0000256" key="11">
    <source>
        <dbReference type="ARBA" id="ARBA00022842"/>
    </source>
</evidence>
<keyword evidence="7 19" id="KW-1003">Cell membrane</keyword>
<dbReference type="GO" id="GO:0005886">
    <property type="term" value="C:plasma membrane"/>
    <property type="evidence" value="ECO:0007669"/>
    <property type="project" value="UniProtKB-SubCell"/>
</dbReference>
<evidence type="ECO:0000256" key="12">
    <source>
        <dbReference type="ARBA" id="ARBA00022989"/>
    </source>
</evidence>
<comment type="catalytic activity">
    <reaction evidence="18 19">
        <text>alpha-ribazole 5'-phosphate + adenosylcob(III)inamide-GDP = adenosylcob(III)alamin 5'-phosphate + GMP + H(+)</text>
        <dbReference type="Rhea" id="RHEA:23560"/>
        <dbReference type="ChEBI" id="CHEBI:15378"/>
        <dbReference type="ChEBI" id="CHEBI:57918"/>
        <dbReference type="ChEBI" id="CHEBI:58115"/>
        <dbReference type="ChEBI" id="CHEBI:60487"/>
        <dbReference type="ChEBI" id="CHEBI:60493"/>
        <dbReference type="EC" id="2.7.8.26"/>
    </reaction>
</comment>
<dbReference type="EC" id="2.7.8.26" evidence="5 19"/>
<comment type="similarity">
    <text evidence="4 19">Belongs to the CobS family.</text>
</comment>
<evidence type="ECO:0000313" key="21">
    <source>
        <dbReference type="Proteomes" id="UP001218895"/>
    </source>
</evidence>
<dbReference type="Pfam" id="PF02654">
    <property type="entry name" value="CobS"/>
    <property type="match status" value="1"/>
</dbReference>
<feature type="transmembrane region" description="Helical" evidence="19">
    <location>
        <begin position="33"/>
        <end position="54"/>
    </location>
</feature>
<proteinExistence type="inferred from homology"/>
<evidence type="ECO:0000256" key="13">
    <source>
        <dbReference type="ARBA" id="ARBA00023136"/>
    </source>
</evidence>
<keyword evidence="11 19" id="KW-0460">Magnesium</keyword>
<evidence type="ECO:0000313" key="20">
    <source>
        <dbReference type="EMBL" id="WFN36110.1"/>
    </source>
</evidence>
<feature type="transmembrane region" description="Helical" evidence="19">
    <location>
        <begin position="129"/>
        <end position="149"/>
    </location>
</feature>
<keyword evidence="8 19" id="KW-0169">Cobalamin biosynthesis</keyword>
<dbReference type="AlphaFoldDB" id="A0AAF0FUF8"/>
<keyword evidence="9 19" id="KW-0808">Transferase</keyword>
<evidence type="ECO:0000256" key="5">
    <source>
        <dbReference type="ARBA" id="ARBA00013200"/>
    </source>
</evidence>
<keyword evidence="10 19" id="KW-0812">Transmembrane</keyword>
<name>A0AAF0FUF8_9EURY</name>
<dbReference type="RefSeq" id="WP_278098949.1">
    <property type="nucleotide sequence ID" value="NZ_CP091092.1"/>
</dbReference>
<dbReference type="InterPro" id="IPR003805">
    <property type="entry name" value="CobS"/>
</dbReference>
<comment type="function">
    <text evidence="14 19">Joins adenosylcobinamide-GDP and alpha-ribazole to generate adenosylcobalamin (Ado-cobalamin). Also synthesizes adenosylcobalamin 5'-phosphate from adenosylcobinamide-GDP and alpha-ribazole 5'-phosphate.</text>
</comment>
<dbReference type="KEGG" id="manq:L1994_08125"/>
<comment type="catalytic activity">
    <reaction evidence="17 19">
        <text>alpha-ribazole + adenosylcob(III)inamide-GDP = adenosylcob(III)alamin + GMP + H(+)</text>
        <dbReference type="Rhea" id="RHEA:16049"/>
        <dbReference type="ChEBI" id="CHEBI:10329"/>
        <dbReference type="ChEBI" id="CHEBI:15378"/>
        <dbReference type="ChEBI" id="CHEBI:18408"/>
        <dbReference type="ChEBI" id="CHEBI:58115"/>
        <dbReference type="ChEBI" id="CHEBI:60487"/>
        <dbReference type="EC" id="2.7.8.26"/>
    </reaction>
</comment>
<evidence type="ECO:0000256" key="8">
    <source>
        <dbReference type="ARBA" id="ARBA00022573"/>
    </source>
</evidence>
<dbReference type="GO" id="GO:0008818">
    <property type="term" value="F:cobalamin 5'-phosphate synthase activity"/>
    <property type="evidence" value="ECO:0007669"/>
    <property type="project" value="UniProtKB-UniRule"/>
</dbReference>
<accession>A0AAF0FUF8</accession>
<evidence type="ECO:0000256" key="10">
    <source>
        <dbReference type="ARBA" id="ARBA00022692"/>
    </source>
</evidence>
<evidence type="ECO:0000256" key="6">
    <source>
        <dbReference type="ARBA" id="ARBA00015850"/>
    </source>
</evidence>